<name>C0VYP5_9ACTO</name>
<dbReference type="Proteomes" id="UP000010301">
    <property type="component" value="Unassembled WGS sequence"/>
</dbReference>
<dbReference type="AlphaFoldDB" id="C0VYP5"/>
<organism evidence="1 2">
    <name type="scientific">Gleimia coleocanis DSM 15436</name>
    <dbReference type="NCBI Taxonomy" id="525245"/>
    <lineage>
        <taxon>Bacteria</taxon>
        <taxon>Bacillati</taxon>
        <taxon>Actinomycetota</taxon>
        <taxon>Actinomycetes</taxon>
        <taxon>Actinomycetales</taxon>
        <taxon>Actinomycetaceae</taxon>
        <taxon>Gleimia</taxon>
    </lineage>
</organism>
<comment type="caution">
    <text evidence="1">The sequence shown here is derived from an EMBL/GenBank/DDBJ whole genome shotgun (WGS) entry which is preliminary data.</text>
</comment>
<dbReference type="STRING" id="525245.HMPREF0044_0285"/>
<proteinExistence type="predicted"/>
<protein>
    <submittedName>
        <fullName evidence="1">Uncharacterized protein</fullName>
    </submittedName>
</protein>
<evidence type="ECO:0000313" key="1">
    <source>
        <dbReference type="EMBL" id="EEH64548.1"/>
    </source>
</evidence>
<evidence type="ECO:0000313" key="2">
    <source>
        <dbReference type="Proteomes" id="UP000010301"/>
    </source>
</evidence>
<reference evidence="1 2" key="1">
    <citation type="submission" date="2009-01" db="EMBL/GenBank/DDBJ databases">
        <authorList>
            <person name="Qin X."/>
            <person name="Bachman B."/>
            <person name="Battles P."/>
            <person name="Bell A."/>
            <person name="Bess C."/>
            <person name="Bickham C."/>
            <person name="Chaboub L."/>
            <person name="Chen D."/>
            <person name="Coyle M."/>
            <person name="Deiros D.R."/>
            <person name="Dinh H."/>
            <person name="Forbes L."/>
            <person name="Fowler G."/>
            <person name="Francisco L."/>
            <person name="Fu Q."/>
            <person name="Gubbala S."/>
            <person name="Hale W."/>
            <person name="Han Y."/>
            <person name="Hemphill L."/>
            <person name="Highlander S.K."/>
            <person name="Hirani K."/>
            <person name="Hogues M."/>
            <person name="Jackson L."/>
            <person name="Jakkamsetti A."/>
            <person name="Javaid M."/>
            <person name="Jiang H."/>
            <person name="Korchina V."/>
            <person name="Kovar C."/>
            <person name="Lara F."/>
            <person name="Lee S."/>
            <person name="Mata R."/>
            <person name="Mathew T."/>
            <person name="Moen C."/>
            <person name="Morales K."/>
            <person name="Munidasa M."/>
            <person name="Nazareth L."/>
            <person name="Ngo R."/>
            <person name="Nguyen L."/>
            <person name="Okwuonu G."/>
            <person name="Ongeri F."/>
            <person name="Patil S."/>
            <person name="Petrosino J."/>
            <person name="Pham C."/>
            <person name="Pham P."/>
            <person name="Pu L.-L."/>
            <person name="Puazo M."/>
            <person name="Raj R."/>
            <person name="Reid J."/>
            <person name="Rouhana J."/>
            <person name="Saada N."/>
            <person name="Shang Y."/>
            <person name="Simmons D."/>
            <person name="Thornton R."/>
            <person name="Warren J."/>
            <person name="Weissenberger G."/>
            <person name="Zhang J."/>
            <person name="Zhang L."/>
            <person name="Zhou C."/>
            <person name="Zhu D."/>
            <person name="Muzny D."/>
            <person name="Worley K."/>
            <person name="Gibbs R."/>
        </authorList>
    </citation>
    <scope>NUCLEOTIDE SEQUENCE [LARGE SCALE GENOMIC DNA]</scope>
    <source>
        <strain evidence="1 2">DSM 15436</strain>
    </source>
</reference>
<accession>C0VYP5</accession>
<dbReference type="HOGENOM" id="CLU_3057574_0_0_11"/>
<dbReference type="EMBL" id="ACFG01000004">
    <property type="protein sequence ID" value="EEH64548.1"/>
    <property type="molecule type" value="Genomic_DNA"/>
</dbReference>
<gene>
    <name evidence="1" type="ORF">HMPREF0044_0285</name>
</gene>
<sequence length="53" mass="5734">MSSAETICAWEIAFARFSCVGIATPAFSLRASLSSRVRGIHILGERDPDGCYL</sequence>
<keyword evidence="2" id="KW-1185">Reference proteome</keyword>